<keyword evidence="5 12" id="KW-1133">Transmembrane helix</keyword>
<evidence type="ECO:0000313" key="13">
    <source>
        <dbReference type="EMBL" id="EGQ80292.1"/>
    </source>
</evidence>
<organism evidence="13 14">
    <name type="scientific">Fusobacterium animalis ATCC 51191</name>
    <dbReference type="NCBI Taxonomy" id="997347"/>
    <lineage>
        <taxon>Bacteria</taxon>
        <taxon>Fusobacteriati</taxon>
        <taxon>Fusobacteriota</taxon>
        <taxon>Fusobacteriia</taxon>
        <taxon>Fusobacteriales</taxon>
        <taxon>Fusobacteriaceae</taxon>
        <taxon>Fusobacterium</taxon>
    </lineage>
</organism>
<dbReference type="GO" id="GO:0012505">
    <property type="term" value="C:endomembrane system"/>
    <property type="evidence" value="ECO:0007669"/>
    <property type="project" value="UniProtKB-SubCell"/>
</dbReference>
<protein>
    <submittedName>
        <fullName evidence="13">F-type two-sector ATPase, F(0) subunit B</fullName>
        <ecNumber evidence="13">3.6.3.15</ecNumber>
    </submittedName>
</protein>
<evidence type="ECO:0000256" key="10">
    <source>
        <dbReference type="ARBA" id="ARBA00037847"/>
    </source>
</evidence>
<evidence type="ECO:0000256" key="4">
    <source>
        <dbReference type="ARBA" id="ARBA00022781"/>
    </source>
</evidence>
<keyword evidence="3 11" id="KW-0812">Transmembrane</keyword>
<dbReference type="InterPro" id="IPR002146">
    <property type="entry name" value="ATP_synth_b/b'su_bac/chlpt"/>
</dbReference>
<evidence type="ECO:0000256" key="9">
    <source>
        <dbReference type="ARBA" id="ARBA00025198"/>
    </source>
</evidence>
<dbReference type="EMBL" id="AFQD01000106">
    <property type="protein sequence ID" value="EGQ80292.1"/>
    <property type="molecule type" value="Genomic_DNA"/>
</dbReference>
<evidence type="ECO:0000256" key="5">
    <source>
        <dbReference type="ARBA" id="ARBA00022989"/>
    </source>
</evidence>
<keyword evidence="1 11" id="KW-0813">Transport</keyword>
<keyword evidence="7 12" id="KW-0472">Membrane</keyword>
<comment type="function">
    <text evidence="9">F(1)F(0) ATP synthase produces ATP from ADP in the presence of a proton or sodium gradient. F-type ATPases consist of two structural domains, F(1) containing the extramembraneous catalytic core and F(0) containing the membrane proton channel, linked together by a central stalk and a peripheral stalk. During catalysis, ATP synthesis in the catalytic domain of F(1) is coupled via a rotary mechanism of the central stalk subunits to proton translocation.</text>
</comment>
<dbReference type="CDD" id="cd06503">
    <property type="entry name" value="ATP-synt_Fo_b"/>
    <property type="match status" value="1"/>
</dbReference>
<accession>F9EL83</accession>
<evidence type="ECO:0000313" key="14">
    <source>
        <dbReference type="Proteomes" id="UP000005392"/>
    </source>
</evidence>
<keyword evidence="6 11" id="KW-0406">Ion transport</keyword>
<evidence type="ECO:0000256" key="8">
    <source>
        <dbReference type="ARBA" id="ARBA00023310"/>
    </source>
</evidence>
<evidence type="ECO:0000256" key="6">
    <source>
        <dbReference type="ARBA" id="ARBA00023065"/>
    </source>
</evidence>
<dbReference type="Proteomes" id="UP000005392">
    <property type="component" value="Unassembled WGS sequence"/>
</dbReference>
<evidence type="ECO:0000256" key="3">
    <source>
        <dbReference type="ARBA" id="ARBA00022692"/>
    </source>
</evidence>
<keyword evidence="14" id="KW-1185">Reference proteome</keyword>
<keyword evidence="2 11" id="KW-0138">CF(0)</keyword>
<dbReference type="AlphaFoldDB" id="F9EL83"/>
<gene>
    <name evidence="13" type="ORF">HMPREF9094_0688</name>
</gene>
<dbReference type="HOGENOM" id="CLU_3251976_0_0_0"/>
<dbReference type="EC" id="3.6.3.15" evidence="13"/>
<evidence type="ECO:0000256" key="1">
    <source>
        <dbReference type="ARBA" id="ARBA00022448"/>
    </source>
</evidence>
<comment type="similarity">
    <text evidence="11">Belongs to the ATPase B chain family.</text>
</comment>
<proteinExistence type="inferred from homology"/>
<evidence type="ECO:0000256" key="12">
    <source>
        <dbReference type="SAM" id="Phobius"/>
    </source>
</evidence>
<dbReference type="GO" id="GO:0015986">
    <property type="term" value="P:proton motive force-driven ATP synthesis"/>
    <property type="evidence" value="ECO:0007669"/>
    <property type="project" value="InterPro"/>
</dbReference>
<dbReference type="PATRIC" id="fig|997347.4.peg.641"/>
<comment type="subcellular location">
    <subcellularLocation>
        <location evidence="10">Endomembrane system</location>
        <topology evidence="10">Single-pass membrane protein</topology>
    </subcellularLocation>
</comment>
<keyword evidence="4 11" id="KW-0375">Hydrogen ion transport</keyword>
<name>F9EL83_9FUSO</name>
<feature type="transmembrane region" description="Helical" evidence="12">
    <location>
        <begin position="6"/>
        <end position="24"/>
    </location>
</feature>
<evidence type="ECO:0000256" key="7">
    <source>
        <dbReference type="ARBA" id="ARBA00023136"/>
    </source>
</evidence>
<comment type="caution">
    <text evidence="13">The sequence shown here is derived from an EMBL/GenBank/DDBJ whole genome shotgun (WGS) entry which is preliminary data.</text>
</comment>
<dbReference type="GO" id="GO:0045259">
    <property type="term" value="C:proton-transporting ATP synthase complex"/>
    <property type="evidence" value="ECO:0007669"/>
    <property type="project" value="UniProtKB-KW"/>
</dbReference>
<evidence type="ECO:0000256" key="11">
    <source>
        <dbReference type="RuleBase" id="RU003848"/>
    </source>
</evidence>
<dbReference type="GO" id="GO:0015078">
    <property type="term" value="F:proton transmembrane transporter activity"/>
    <property type="evidence" value="ECO:0007669"/>
    <property type="project" value="InterPro"/>
</dbReference>
<sequence>MPIISIDATFFWQIINFFLLLFIVKKYFKEPISKIMNKRKEK</sequence>
<keyword evidence="13" id="KW-0378">Hydrolase</keyword>
<dbReference type="Pfam" id="PF00430">
    <property type="entry name" value="ATP-synt_B"/>
    <property type="match status" value="1"/>
</dbReference>
<dbReference type="GO" id="GO:0016787">
    <property type="term" value="F:hydrolase activity"/>
    <property type="evidence" value="ECO:0007669"/>
    <property type="project" value="UniProtKB-KW"/>
</dbReference>
<evidence type="ECO:0000256" key="2">
    <source>
        <dbReference type="ARBA" id="ARBA00022547"/>
    </source>
</evidence>
<keyword evidence="8" id="KW-0066">ATP synthesis</keyword>
<reference evidence="13 14" key="1">
    <citation type="submission" date="2011-05" db="EMBL/GenBank/DDBJ databases">
        <authorList>
            <person name="Muzny D."/>
            <person name="Qin X."/>
            <person name="Deng J."/>
            <person name="Jiang H."/>
            <person name="Liu Y."/>
            <person name="Qu J."/>
            <person name="Song X.-Z."/>
            <person name="Zhang L."/>
            <person name="Thornton R."/>
            <person name="Coyle M."/>
            <person name="Francisco L."/>
            <person name="Jackson L."/>
            <person name="Javaid M."/>
            <person name="Korchina V."/>
            <person name="Kovar C."/>
            <person name="Mata R."/>
            <person name="Mathew T."/>
            <person name="Ngo R."/>
            <person name="Nguyen L."/>
            <person name="Nguyen N."/>
            <person name="Okwuonu G."/>
            <person name="Ongeri F."/>
            <person name="Pham C."/>
            <person name="Simmons D."/>
            <person name="Wilczek-Boney K."/>
            <person name="Hale W."/>
            <person name="Jakkamsetti A."/>
            <person name="Pham P."/>
            <person name="Ruth R."/>
            <person name="San Lucas F."/>
            <person name="Warren J."/>
            <person name="Zhang J."/>
            <person name="Zhao Z."/>
            <person name="Zhou C."/>
            <person name="Zhu D."/>
            <person name="Lee S."/>
            <person name="Bess C."/>
            <person name="Blankenburg K."/>
            <person name="Forbes L."/>
            <person name="Fu Q."/>
            <person name="Gubbala S."/>
            <person name="Hirani K."/>
            <person name="Jayaseelan J.C."/>
            <person name="Lara F."/>
            <person name="Munidasa M."/>
            <person name="Palculict T."/>
            <person name="Patil S."/>
            <person name="Pu L.-L."/>
            <person name="Saada N."/>
            <person name="Tang L."/>
            <person name="Weissenberger G."/>
            <person name="Zhu Y."/>
            <person name="Hemphill L."/>
            <person name="Shang Y."/>
            <person name="Youmans B."/>
            <person name="Ayvaz T."/>
            <person name="Ross M."/>
            <person name="Santibanez J."/>
            <person name="Aqrawi P."/>
            <person name="Gross S."/>
            <person name="Joshi V."/>
            <person name="Fowler G."/>
            <person name="Nazareth L."/>
            <person name="Reid J."/>
            <person name="Worley K."/>
            <person name="Petrosino J."/>
            <person name="Highlander S."/>
            <person name="Gibbs R."/>
        </authorList>
    </citation>
    <scope>NUCLEOTIDE SEQUENCE [LARGE SCALE GENOMIC DNA]</scope>
    <source>
        <strain evidence="13 14">ATCC 51191</strain>
    </source>
</reference>